<evidence type="ECO:0000313" key="2">
    <source>
        <dbReference type="Proteomes" id="UP001297361"/>
    </source>
</evidence>
<gene>
    <name evidence="1" type="ORF">LLE72_001775</name>
</gene>
<sequence>MIDPLRASAFDCAMTARPLGGGTHGVFELFVRIADVTQLSGWSAYPSRAFQLSDAQRLRKHTLESNEAAFDKLLSR</sequence>
<dbReference type="EMBL" id="JAJFNJ020000003">
    <property type="protein sequence ID" value="MEC3886519.1"/>
    <property type="molecule type" value="Genomic_DNA"/>
</dbReference>
<reference evidence="1" key="2">
    <citation type="submission" date="2024-01" db="EMBL/GenBank/DDBJ databases">
        <title>Long-read genome sequencing of X. campestris pv. papavericola.</title>
        <authorList>
            <person name="Hussain R.M.F."/>
            <person name="Greer S."/>
            <person name="Harrison J."/>
            <person name="Grant M."/>
            <person name="Vicente J."/>
            <person name="Studholme D.J."/>
        </authorList>
    </citation>
    <scope>NUCLEOTIDE SEQUENCE</scope>
    <source>
        <strain evidence="1">NCPPB 2970</strain>
    </source>
</reference>
<protein>
    <submittedName>
        <fullName evidence="1">Uncharacterized protein</fullName>
    </submittedName>
</protein>
<proteinExistence type="predicted"/>
<name>A0AAJ3CC27_XANCA</name>
<dbReference type="Proteomes" id="UP001297361">
    <property type="component" value="Unassembled WGS sequence"/>
</dbReference>
<accession>A0AAJ3CC27</accession>
<evidence type="ECO:0000313" key="1">
    <source>
        <dbReference type="EMBL" id="MEC3886519.1"/>
    </source>
</evidence>
<dbReference type="AlphaFoldDB" id="A0AAJ3CC27"/>
<comment type="caution">
    <text evidence="1">The sequence shown here is derived from an EMBL/GenBank/DDBJ whole genome shotgun (WGS) entry which is preliminary data.</text>
</comment>
<organism evidence="1 2">
    <name type="scientific">Xanthomonas campestris pv. papavericola</name>
    <dbReference type="NCBI Taxonomy" id="487881"/>
    <lineage>
        <taxon>Bacteria</taxon>
        <taxon>Pseudomonadati</taxon>
        <taxon>Pseudomonadota</taxon>
        <taxon>Gammaproteobacteria</taxon>
        <taxon>Lysobacterales</taxon>
        <taxon>Lysobacteraceae</taxon>
        <taxon>Xanthomonas</taxon>
    </lineage>
</organism>
<dbReference type="RefSeq" id="WP_228424126.1">
    <property type="nucleotide sequence ID" value="NZ_JAJFNJ020000003.1"/>
</dbReference>
<reference evidence="1" key="1">
    <citation type="submission" date="2021-10" db="EMBL/GenBank/DDBJ databases">
        <authorList>
            <person name="Hussein R."/>
            <person name="Harrison J."/>
            <person name="Studholme D.J."/>
            <person name="Vicente J."/>
            <person name="Grant M."/>
        </authorList>
    </citation>
    <scope>NUCLEOTIDE SEQUENCE</scope>
    <source>
        <strain evidence="1">NCPPB 2970</strain>
    </source>
</reference>